<keyword evidence="1" id="KW-0472">Membrane</keyword>
<keyword evidence="3" id="KW-1185">Reference proteome</keyword>
<name>A0A420WVK8_9GAMM</name>
<keyword evidence="1" id="KW-1133">Transmembrane helix</keyword>
<evidence type="ECO:0000313" key="3">
    <source>
        <dbReference type="Proteomes" id="UP000281975"/>
    </source>
</evidence>
<dbReference type="AlphaFoldDB" id="A0A420WVK8"/>
<sequence>MSPDVWVSVVATLVAIVSAIFSIRSSRLSMRPVLSVWRDKKAESYQYYLSNKGNGPAIIDEVKVFIDNKEVVAPPEILFNESLKKLFRDNKKILPKINGSSFFGKGHPFGKDESKLIIDFTQIIDNDTSEIIDGTISLEKMLKQIKLTVFYRDMFDEKWHTVFDKHGRKVSRSWGDV</sequence>
<dbReference type="EMBL" id="RBIN01000006">
    <property type="protein sequence ID" value="RKR02587.1"/>
    <property type="molecule type" value="Genomic_DNA"/>
</dbReference>
<reference evidence="2 3" key="1">
    <citation type="submission" date="2018-10" db="EMBL/GenBank/DDBJ databases">
        <title>Genomic Encyclopedia of Type Strains, Phase IV (KMG-IV): sequencing the most valuable type-strain genomes for metagenomic binning, comparative biology and taxonomic classification.</title>
        <authorList>
            <person name="Goeker M."/>
        </authorList>
    </citation>
    <scope>NUCLEOTIDE SEQUENCE [LARGE SCALE GENOMIC DNA]</scope>
    <source>
        <strain evidence="2 3">DSM 23229</strain>
    </source>
</reference>
<evidence type="ECO:0000256" key="1">
    <source>
        <dbReference type="SAM" id="Phobius"/>
    </source>
</evidence>
<accession>A0A420WVK8</accession>
<dbReference type="Proteomes" id="UP000281975">
    <property type="component" value="Unassembled WGS sequence"/>
</dbReference>
<keyword evidence="1" id="KW-0812">Transmembrane</keyword>
<organism evidence="2 3">
    <name type="scientific">Kushneria sinocarnis</name>
    <dbReference type="NCBI Taxonomy" id="595502"/>
    <lineage>
        <taxon>Bacteria</taxon>
        <taxon>Pseudomonadati</taxon>
        <taxon>Pseudomonadota</taxon>
        <taxon>Gammaproteobacteria</taxon>
        <taxon>Oceanospirillales</taxon>
        <taxon>Halomonadaceae</taxon>
        <taxon>Kushneria</taxon>
    </lineage>
</organism>
<dbReference type="RefSeq" id="WP_147408756.1">
    <property type="nucleotide sequence ID" value="NZ_RBIN01000006.1"/>
</dbReference>
<feature type="transmembrane region" description="Helical" evidence="1">
    <location>
        <begin position="6"/>
        <end position="23"/>
    </location>
</feature>
<protein>
    <submittedName>
        <fullName evidence="2">Uncharacterized protein</fullName>
    </submittedName>
</protein>
<gene>
    <name evidence="2" type="ORF">C7446_2305</name>
</gene>
<comment type="caution">
    <text evidence="2">The sequence shown here is derived from an EMBL/GenBank/DDBJ whole genome shotgun (WGS) entry which is preliminary data.</text>
</comment>
<dbReference type="OrthoDB" id="6869320at2"/>
<proteinExistence type="predicted"/>
<evidence type="ECO:0000313" key="2">
    <source>
        <dbReference type="EMBL" id="RKR02587.1"/>
    </source>
</evidence>